<keyword evidence="1" id="KW-1133">Transmembrane helix</keyword>
<dbReference type="GO" id="GO:0008658">
    <property type="term" value="F:penicillin binding"/>
    <property type="evidence" value="ECO:0007669"/>
    <property type="project" value="InterPro"/>
</dbReference>
<reference evidence="4 5" key="1">
    <citation type="submission" date="2020-03" db="EMBL/GenBank/DDBJ databases">
        <title>A novel species.</title>
        <authorList>
            <person name="Gao J."/>
        </authorList>
    </citation>
    <scope>NUCLEOTIDE SEQUENCE [LARGE SCALE GENOMIC DNA]</scope>
    <source>
        <strain evidence="4 5">QMT-12</strain>
    </source>
</reference>
<dbReference type="GO" id="GO:0071972">
    <property type="term" value="F:peptidoglycan L,D-transpeptidase activity"/>
    <property type="evidence" value="ECO:0007669"/>
    <property type="project" value="TreeGrafter"/>
</dbReference>
<evidence type="ECO:0000259" key="2">
    <source>
        <dbReference type="Pfam" id="PF00905"/>
    </source>
</evidence>
<dbReference type="InterPro" id="IPR050515">
    <property type="entry name" value="Beta-lactam/transpept"/>
</dbReference>
<accession>A0A6G9H1R4</accession>
<dbReference type="Gene3D" id="3.40.710.10">
    <property type="entry name" value="DD-peptidase/beta-lactamase superfamily"/>
    <property type="match status" value="1"/>
</dbReference>
<name>A0A6G9H1R4_9ACTN</name>
<protein>
    <submittedName>
        <fullName evidence="4">Penicillin-binding protein</fullName>
    </submittedName>
</protein>
<organism evidence="4 5">
    <name type="scientific">Streptomyces liangshanensis</name>
    <dbReference type="NCBI Taxonomy" id="2717324"/>
    <lineage>
        <taxon>Bacteria</taxon>
        <taxon>Bacillati</taxon>
        <taxon>Actinomycetota</taxon>
        <taxon>Actinomycetes</taxon>
        <taxon>Kitasatosporales</taxon>
        <taxon>Streptomycetaceae</taxon>
        <taxon>Streptomyces</taxon>
    </lineage>
</organism>
<dbReference type="InterPro" id="IPR007887">
    <property type="entry name" value="MecA_N"/>
</dbReference>
<evidence type="ECO:0000256" key="1">
    <source>
        <dbReference type="SAM" id="Phobius"/>
    </source>
</evidence>
<dbReference type="GO" id="GO:0046677">
    <property type="term" value="P:response to antibiotic"/>
    <property type="evidence" value="ECO:0007669"/>
    <property type="project" value="InterPro"/>
</dbReference>
<dbReference type="PANTHER" id="PTHR30627:SF24">
    <property type="entry name" value="PENICILLIN-BINDING PROTEIN 4B"/>
    <property type="match status" value="1"/>
</dbReference>
<dbReference type="GO" id="GO:0071555">
    <property type="term" value="P:cell wall organization"/>
    <property type="evidence" value="ECO:0007669"/>
    <property type="project" value="TreeGrafter"/>
</dbReference>
<dbReference type="Proteomes" id="UP000501179">
    <property type="component" value="Chromosome"/>
</dbReference>
<evidence type="ECO:0000313" key="4">
    <source>
        <dbReference type="EMBL" id="QIQ04414.1"/>
    </source>
</evidence>
<keyword evidence="5" id="KW-1185">Reference proteome</keyword>
<proteinExistence type="predicted"/>
<sequence>MRSGAKVAVVGGVFAVVVGGVGYGALNVYNGLGDGGTGGTTNASKSEEVKTGPLSAEEIDTAAKDFLAAWASGKDPAAAAQLTNNAAEAQSVLAEYRDEAHVASAVITPGTPAGAKVPFTVKATVTYEGKSKPWSYSSELTVVRGLTTGKPLVDWAPSVIHPQLTAATSLVTGEATVPPIEAVDRNGTELTAEKYPSLAGILDELRKKYGEDAGGTPGIELTLRNDDPATPNQTLLTLTKGKTGKLRTTLDANVQAAAETAVKKFSEASVAAVKPSTGEIIAVANNRTDGWNAAMLGKQAPGSTLKIMTAAMLMEKGLATPDGPADCSPDVLYQGRTFTNLDGFSIPGGTFAQSFARSCNTGFIHFIDDTHDDAALSKEAQEVFGIGLNWQTGVTSFDGSVPAAAGGEAAAQYIGQGTVQMNVLNLASITATAKNGTFRQPVIVSKSLDDRQIASAQRSLPSAVSQNLRSMMRLTATASYGTATQAMSGLGGDKGAKTGSAEVDNQADSNSWFTGYQNDLSAAAVVQSGGHGADAAGPVVAAVLGAG</sequence>
<dbReference type="KEGG" id="slia:HA039_20790"/>
<gene>
    <name evidence="4" type="ORF">HA039_20790</name>
</gene>
<dbReference type="InterPro" id="IPR012338">
    <property type="entry name" value="Beta-lactam/transpept-like"/>
</dbReference>
<dbReference type="InterPro" id="IPR001460">
    <property type="entry name" value="PCN-bd_Tpept"/>
</dbReference>
<dbReference type="GO" id="GO:0005886">
    <property type="term" value="C:plasma membrane"/>
    <property type="evidence" value="ECO:0007669"/>
    <property type="project" value="TreeGrafter"/>
</dbReference>
<dbReference type="AlphaFoldDB" id="A0A6G9H1R4"/>
<feature type="domain" description="Penicillin-binding protein transpeptidase" evidence="2">
    <location>
        <begin position="269"/>
        <end position="543"/>
    </location>
</feature>
<evidence type="ECO:0000259" key="3">
    <source>
        <dbReference type="Pfam" id="PF05223"/>
    </source>
</evidence>
<dbReference type="Pfam" id="PF05223">
    <property type="entry name" value="MecA_N"/>
    <property type="match status" value="1"/>
</dbReference>
<dbReference type="Pfam" id="PF00905">
    <property type="entry name" value="Transpeptidase"/>
    <property type="match status" value="1"/>
</dbReference>
<keyword evidence="1" id="KW-0812">Transmembrane</keyword>
<keyword evidence="1" id="KW-0472">Membrane</keyword>
<dbReference type="RefSeq" id="WP_167032205.1">
    <property type="nucleotide sequence ID" value="NZ_CP050177.1"/>
</dbReference>
<feature type="transmembrane region" description="Helical" evidence="1">
    <location>
        <begin position="7"/>
        <end position="26"/>
    </location>
</feature>
<dbReference type="SUPFAM" id="SSF56601">
    <property type="entry name" value="beta-lactamase/transpeptidase-like"/>
    <property type="match status" value="1"/>
</dbReference>
<evidence type="ECO:0000313" key="5">
    <source>
        <dbReference type="Proteomes" id="UP000501179"/>
    </source>
</evidence>
<feature type="domain" description="NTF2-like N-terminal transpeptidase" evidence="3">
    <location>
        <begin position="61"/>
        <end position="166"/>
    </location>
</feature>
<dbReference type="PANTHER" id="PTHR30627">
    <property type="entry name" value="PEPTIDOGLYCAN D,D-TRANSPEPTIDASE"/>
    <property type="match status" value="1"/>
</dbReference>
<dbReference type="EMBL" id="CP050177">
    <property type="protein sequence ID" value="QIQ04414.1"/>
    <property type="molecule type" value="Genomic_DNA"/>
</dbReference>